<dbReference type="EMBL" id="MU842820">
    <property type="protein sequence ID" value="KAK2033637.1"/>
    <property type="molecule type" value="Genomic_DNA"/>
</dbReference>
<gene>
    <name evidence="2" type="ORF">LX32DRAFT_57297</name>
</gene>
<evidence type="ECO:0000313" key="2">
    <source>
        <dbReference type="EMBL" id="KAK2033637.1"/>
    </source>
</evidence>
<keyword evidence="3" id="KW-1185">Reference proteome</keyword>
<accession>A0AAD9HSP6</accession>
<evidence type="ECO:0000256" key="1">
    <source>
        <dbReference type="SAM" id="SignalP"/>
    </source>
</evidence>
<feature type="signal peptide" evidence="1">
    <location>
        <begin position="1"/>
        <end position="21"/>
    </location>
</feature>
<evidence type="ECO:0008006" key="4">
    <source>
        <dbReference type="Google" id="ProtNLM"/>
    </source>
</evidence>
<evidence type="ECO:0000313" key="3">
    <source>
        <dbReference type="Proteomes" id="UP001232148"/>
    </source>
</evidence>
<dbReference type="AlphaFoldDB" id="A0AAD9HSP6"/>
<name>A0AAD9HSP6_9PEZI</name>
<proteinExistence type="predicted"/>
<comment type="caution">
    <text evidence="2">The sequence shown here is derived from an EMBL/GenBank/DDBJ whole genome shotgun (WGS) entry which is preliminary data.</text>
</comment>
<organism evidence="2 3">
    <name type="scientific">Colletotrichum zoysiae</name>
    <dbReference type="NCBI Taxonomy" id="1216348"/>
    <lineage>
        <taxon>Eukaryota</taxon>
        <taxon>Fungi</taxon>
        <taxon>Dikarya</taxon>
        <taxon>Ascomycota</taxon>
        <taxon>Pezizomycotina</taxon>
        <taxon>Sordariomycetes</taxon>
        <taxon>Hypocreomycetidae</taxon>
        <taxon>Glomerellales</taxon>
        <taxon>Glomerellaceae</taxon>
        <taxon>Colletotrichum</taxon>
        <taxon>Colletotrichum graminicola species complex</taxon>
    </lineage>
</organism>
<feature type="chain" id="PRO_5042236961" description="Secreted protein" evidence="1">
    <location>
        <begin position="22"/>
        <end position="178"/>
    </location>
</feature>
<protein>
    <recommendedName>
        <fullName evidence="4">Secreted protein</fullName>
    </recommendedName>
</protein>
<reference evidence="2" key="1">
    <citation type="submission" date="2021-06" db="EMBL/GenBank/DDBJ databases">
        <title>Comparative genomics, transcriptomics and evolutionary studies reveal genomic signatures of adaptation to plant cell wall in hemibiotrophic fungi.</title>
        <authorList>
            <consortium name="DOE Joint Genome Institute"/>
            <person name="Baroncelli R."/>
            <person name="Diaz J.F."/>
            <person name="Benocci T."/>
            <person name="Peng M."/>
            <person name="Battaglia E."/>
            <person name="Haridas S."/>
            <person name="Andreopoulos W."/>
            <person name="Labutti K."/>
            <person name="Pangilinan J."/>
            <person name="Floch G.L."/>
            <person name="Makela M.R."/>
            <person name="Henrissat B."/>
            <person name="Grigoriev I.V."/>
            <person name="Crouch J.A."/>
            <person name="De Vries R.P."/>
            <person name="Sukno S.A."/>
            <person name="Thon M.R."/>
        </authorList>
    </citation>
    <scope>NUCLEOTIDE SEQUENCE</scope>
    <source>
        <strain evidence="2">MAFF235873</strain>
    </source>
</reference>
<dbReference type="Proteomes" id="UP001232148">
    <property type="component" value="Unassembled WGS sequence"/>
</dbReference>
<sequence>MASCAVIKVRLFLIITIITRASRNAMTMIYCLEGLERMWKKLGSASLDMKKACFKMAKTSARVASVLLLRNPSQQHMSSNLERHIGNQRGSRQHGILGSKQWDPDPLYRSIRTGREQRPKTSARLAKACWAQPPTEIRSLNIRTDMFVIVTNTNRAHCTPGYQASRSQPTRCCDFREN</sequence>
<keyword evidence="1" id="KW-0732">Signal</keyword>